<name>A0A8S4PVW3_OWEFU</name>
<comment type="caution">
    <text evidence="1">The sequence shown here is derived from an EMBL/GenBank/DDBJ whole genome shotgun (WGS) entry which is preliminary data.</text>
</comment>
<dbReference type="OrthoDB" id="10247496at2759"/>
<reference evidence="1" key="1">
    <citation type="submission" date="2022-03" db="EMBL/GenBank/DDBJ databases">
        <authorList>
            <person name="Martin C."/>
        </authorList>
    </citation>
    <scope>NUCLEOTIDE SEQUENCE</scope>
</reference>
<dbReference type="InterPro" id="IPR027417">
    <property type="entry name" value="P-loop_NTPase"/>
</dbReference>
<protein>
    <submittedName>
        <fullName evidence="1">Uncharacterized protein</fullName>
    </submittedName>
</protein>
<dbReference type="Proteomes" id="UP000749559">
    <property type="component" value="Unassembled WGS sequence"/>
</dbReference>
<dbReference type="AlphaFoldDB" id="A0A8S4PVW3"/>
<dbReference type="EMBL" id="CAIIXF020000010">
    <property type="protein sequence ID" value="CAH1797690.1"/>
    <property type="molecule type" value="Genomic_DNA"/>
</dbReference>
<accession>A0A8S4PVW3</accession>
<feature type="non-terminal residue" evidence="1">
    <location>
        <position position="1"/>
    </location>
</feature>
<gene>
    <name evidence="1" type="ORF">OFUS_LOCUS21926</name>
</gene>
<evidence type="ECO:0000313" key="1">
    <source>
        <dbReference type="EMBL" id="CAH1797690.1"/>
    </source>
</evidence>
<organism evidence="1 2">
    <name type="scientific">Owenia fusiformis</name>
    <name type="common">Polychaete worm</name>
    <dbReference type="NCBI Taxonomy" id="6347"/>
    <lineage>
        <taxon>Eukaryota</taxon>
        <taxon>Metazoa</taxon>
        <taxon>Spiralia</taxon>
        <taxon>Lophotrochozoa</taxon>
        <taxon>Annelida</taxon>
        <taxon>Polychaeta</taxon>
        <taxon>Sedentaria</taxon>
        <taxon>Canalipalpata</taxon>
        <taxon>Sabellida</taxon>
        <taxon>Oweniida</taxon>
        <taxon>Oweniidae</taxon>
        <taxon>Owenia</taxon>
    </lineage>
</organism>
<keyword evidence="2" id="KW-1185">Reference proteome</keyword>
<sequence length="792" mass="91751">SGKTQLALLYAKKFINANNESKCFCFNSPSPEDILVDGEKLIDQCKLNIHTDGGMLEEKNARMAKKVWRLLTRIRDKVKEDNQKTMFIFDNATFETACIIKEVFFKVSSFIVIITTNENDKFMKGFENLKINVKGYTQEDVNVLALCQYDQFKDDMQCLAEKLDFLPLGIHAACQYIIESNNLTVRDLLARLDQYGDPLTGLFQESYKMANEKCKNDNDKLPLNIVAILSPDPIPFDVLDWTIRVSHQDPLSDSDITLKRDHLLGEIKRFHLGTVEIKGSDNKMLRMHDIPRSAIRESWTEDKRIKHFIEMLLILDDQVDKDTRHAKDFMFFLKVIPHVKHALKTDLSGAQSQAVGIKILQISLQDKLHYMYTQTGLIRYFKESESEAKQLCYSLIDLNDVTSTEKDRKFNDITSQEFLKEKAELINSKMKLLEIPKEPKDFLKELVCTRRLNKSTVALLKTKMNSGDAEQSITKKKSDNVELVDTKLNASVKSRPQSTLLPDGYLTETKYNSLVQRGAAIRLNKMKDVFLLEFMANILYTHGRMYFYKNKNKEEAKVYEHDLRLAYELSAIIKNEQFKQIATLLLAERNGFLYIDVDSKEKERIKHATERYKEMLDTQGEYYEKGLLKIIPHEDTYHQKICRKQLLNCYISAVKEESDRVKKQEIYEKGCQEARKLLKILEADEKADTYIKFGDLEMTMSKIGTSHVEKAIANYKRALHFEDEKSPSSQKVGRIIEALSRITEALYIRKNKSDLKKAEKYANRAIGICTEEQIKKDIKERLQHILDSINTP</sequence>
<dbReference type="SUPFAM" id="SSF52540">
    <property type="entry name" value="P-loop containing nucleoside triphosphate hydrolases"/>
    <property type="match status" value="1"/>
</dbReference>
<proteinExistence type="predicted"/>
<evidence type="ECO:0000313" key="2">
    <source>
        <dbReference type="Proteomes" id="UP000749559"/>
    </source>
</evidence>